<dbReference type="Gene3D" id="4.10.240.10">
    <property type="entry name" value="Zn(2)-C6 fungal-type DNA-binding domain"/>
    <property type="match status" value="1"/>
</dbReference>
<feature type="domain" description="Zn(2)-C6 fungal-type" evidence="7">
    <location>
        <begin position="19"/>
        <end position="49"/>
    </location>
</feature>
<dbReference type="GO" id="GO:0000976">
    <property type="term" value="F:transcription cis-regulatory region binding"/>
    <property type="evidence" value="ECO:0007669"/>
    <property type="project" value="TreeGrafter"/>
</dbReference>
<dbReference type="PROSITE" id="PS00463">
    <property type="entry name" value="ZN2_CY6_FUNGAL_1"/>
    <property type="match status" value="1"/>
</dbReference>
<evidence type="ECO:0000256" key="5">
    <source>
        <dbReference type="ARBA" id="ARBA00023242"/>
    </source>
</evidence>
<evidence type="ECO:0000256" key="1">
    <source>
        <dbReference type="ARBA" id="ARBA00004123"/>
    </source>
</evidence>
<evidence type="ECO:0000256" key="2">
    <source>
        <dbReference type="ARBA" id="ARBA00023015"/>
    </source>
</evidence>
<dbReference type="Proteomes" id="UP000006701">
    <property type="component" value="Unassembled WGS sequence"/>
</dbReference>
<dbReference type="Pfam" id="PF00172">
    <property type="entry name" value="Zn_clus"/>
    <property type="match status" value="1"/>
</dbReference>
<reference evidence="8 9" key="1">
    <citation type="journal article" date="2008" name="PLoS Genet.">
        <title>Genomic islands in the pathogenic filamentous fungus Aspergillus fumigatus.</title>
        <authorList>
            <person name="Fedorova N.D."/>
            <person name="Khaldi N."/>
            <person name="Joardar V.S."/>
            <person name="Maiti R."/>
            <person name="Amedeo P."/>
            <person name="Anderson M.J."/>
            <person name="Crabtree J."/>
            <person name="Silva J.C."/>
            <person name="Badger J.H."/>
            <person name="Albarraq A."/>
            <person name="Angiuoli S."/>
            <person name="Bussey H."/>
            <person name="Bowyer P."/>
            <person name="Cotty P.J."/>
            <person name="Dyer P.S."/>
            <person name="Egan A."/>
            <person name="Galens K."/>
            <person name="Fraser-Liggett C.M."/>
            <person name="Haas B.J."/>
            <person name="Inman J.M."/>
            <person name="Kent R."/>
            <person name="Lemieux S."/>
            <person name="Malavazi I."/>
            <person name="Orvis J."/>
            <person name="Roemer T."/>
            <person name="Ronning C.M."/>
            <person name="Sundaram J.P."/>
            <person name="Sutton G."/>
            <person name="Turner G."/>
            <person name="Venter J.C."/>
            <person name="White O.R."/>
            <person name="Whitty B.R."/>
            <person name="Youngman P."/>
            <person name="Wolfe K.H."/>
            <person name="Goldman G.H."/>
            <person name="Wortman J.R."/>
            <person name="Jiang B."/>
            <person name="Denning D.W."/>
            <person name="Nierman W.C."/>
        </authorList>
    </citation>
    <scope>NUCLEOTIDE SEQUENCE [LARGE SCALE GENOMIC DNA]</scope>
    <source>
        <strain evidence="9">ATCC 1007 / CBS 513.65 / DSM 816 / NCTC 3887 / NRRL 1</strain>
    </source>
</reference>
<evidence type="ECO:0000259" key="7">
    <source>
        <dbReference type="PROSITE" id="PS50048"/>
    </source>
</evidence>
<keyword evidence="9" id="KW-1185">Reference proteome</keyword>
<organism evidence="8 9">
    <name type="scientific">Aspergillus clavatus (strain ATCC 1007 / CBS 513.65 / DSM 816 / NCTC 3887 / NRRL 1 / QM 1276 / 107)</name>
    <dbReference type="NCBI Taxonomy" id="344612"/>
    <lineage>
        <taxon>Eukaryota</taxon>
        <taxon>Fungi</taxon>
        <taxon>Dikarya</taxon>
        <taxon>Ascomycota</taxon>
        <taxon>Pezizomycotina</taxon>
        <taxon>Eurotiomycetes</taxon>
        <taxon>Eurotiomycetidae</taxon>
        <taxon>Eurotiales</taxon>
        <taxon>Aspergillaceae</taxon>
        <taxon>Aspergillus</taxon>
        <taxon>Aspergillus subgen. Fumigati</taxon>
    </lineage>
</organism>
<evidence type="ECO:0000256" key="6">
    <source>
        <dbReference type="SAM" id="MobiDB-lite"/>
    </source>
</evidence>
<dbReference type="SUPFAM" id="SSF57701">
    <property type="entry name" value="Zn2/Cys6 DNA-binding domain"/>
    <property type="match status" value="1"/>
</dbReference>
<dbReference type="STRING" id="344612.A1CSB0"/>
<keyword evidence="5" id="KW-0539">Nucleus</keyword>
<dbReference type="PROSITE" id="PS50048">
    <property type="entry name" value="ZN2_CY6_FUNGAL_2"/>
    <property type="match status" value="1"/>
</dbReference>
<dbReference type="KEGG" id="act:ACLA_032670"/>
<accession>A1CSB0</accession>
<dbReference type="Pfam" id="PF11951">
    <property type="entry name" value="Fungal_trans_2"/>
    <property type="match status" value="1"/>
</dbReference>
<dbReference type="AlphaFoldDB" id="A1CSB0"/>
<evidence type="ECO:0000313" key="8">
    <source>
        <dbReference type="EMBL" id="EAW08531.1"/>
    </source>
</evidence>
<proteinExistence type="predicted"/>
<dbReference type="RefSeq" id="XP_001269957.1">
    <property type="nucleotide sequence ID" value="XM_001269956.1"/>
</dbReference>
<dbReference type="OMA" id="NWGGRTK"/>
<dbReference type="GO" id="GO:0045944">
    <property type="term" value="P:positive regulation of transcription by RNA polymerase II"/>
    <property type="evidence" value="ECO:0007669"/>
    <property type="project" value="TreeGrafter"/>
</dbReference>
<dbReference type="CDD" id="cd00067">
    <property type="entry name" value="GAL4"/>
    <property type="match status" value="1"/>
</dbReference>
<keyword evidence="3" id="KW-0238">DNA-binding</keyword>
<dbReference type="PANTHER" id="PTHR37534:SF43">
    <property type="entry name" value="FINGER DOMAIN PROTEIN, PUTATIVE (AFU_ORTHOLOGUE AFUA_1G01850)-RELATED"/>
    <property type="match status" value="1"/>
</dbReference>
<dbReference type="VEuPathDB" id="FungiDB:ACLA_032670"/>
<keyword evidence="4" id="KW-0804">Transcription</keyword>
<protein>
    <submittedName>
        <fullName evidence="8">C6 zinc finger domain protein</fullName>
    </submittedName>
</protein>
<feature type="compositionally biased region" description="Polar residues" evidence="6">
    <location>
        <begin position="137"/>
        <end position="152"/>
    </location>
</feature>
<keyword evidence="2" id="KW-0805">Transcription regulation</keyword>
<dbReference type="GO" id="GO:0000981">
    <property type="term" value="F:DNA-binding transcription factor activity, RNA polymerase II-specific"/>
    <property type="evidence" value="ECO:0007669"/>
    <property type="project" value="InterPro"/>
</dbReference>
<name>A1CSB0_ASPCL</name>
<dbReference type="InterPro" id="IPR036864">
    <property type="entry name" value="Zn2-C6_fun-type_DNA-bd_sf"/>
</dbReference>
<dbReference type="HOGENOM" id="CLU_008109_0_0_1"/>
<dbReference type="GO" id="GO:0008270">
    <property type="term" value="F:zinc ion binding"/>
    <property type="evidence" value="ECO:0007669"/>
    <property type="project" value="InterPro"/>
</dbReference>
<dbReference type="InterPro" id="IPR021858">
    <property type="entry name" value="Fun_TF"/>
</dbReference>
<evidence type="ECO:0000256" key="3">
    <source>
        <dbReference type="ARBA" id="ARBA00023125"/>
    </source>
</evidence>
<dbReference type="GeneID" id="4700905"/>
<gene>
    <name evidence="8" type="ORF">ACLA_032670</name>
</gene>
<comment type="subcellular location">
    <subcellularLocation>
        <location evidence="1">Nucleus</location>
    </subcellularLocation>
</comment>
<sequence length="842" mass="92457">MPRPRRPGAPEPKRRSRKGCWPCKARKVKCGEEKPSCLNCRRQNEPCDYSIRLNWEGRTRRKSSVGSPSSQSSGHSGHFLSLALLSSETASRDSLESSQPFNSPRETSSQTLLWDMAHGGIVAPEASRSRSLHSVPETASSPALSGRLINNSSQMNGRNAVGIEFPSRMNDPISPWPELSPRIMAMPQEAFSPHLAYSHATEDISYPSPADTSSSIGSFATLNFSVGSSVTPVSFMPQSTMGPDPSIGHASLVQSNRASDQPGLGIVSHAIHIAHPFAVAEEVIQTERRSSVNCSSLSSVPPVDPALQIDNGRHTDTYFNKIMNDPLPISECMSSYRQVPAQSPQISSPGVIIDRNTNPPAGHPTPEQRWHVYLTTVTDHYGLDHGRPDLDLNNMNDHSAIDINYALDLINPGHQTHVTVETDPSDQESPRVTSYGYYAAPVPINIPRYLSPVPSTLVETPINLMYFHHFLNHTAKMLVAHDCGDNPFISVLPSMAISDSNILNLALAYSASHRARYLNHPEPANRIAHWVSNVFPTLRMALEDSDKNITDNHLAAAIMLLSLKIISPTTFEVPIPWQSHLKLARDLFLARGVQMAYAGNRVGAFLARWLGYIDVLGALSCRQNEAPLFMYQSIINTCCPPGANDEDVVDCFTGYTPKTSMFLSQVGKLVYECDSGRFDDLGNFNPSWRPSPDVIAAAESLLAEFHVDDMLAHVSNSHQQHLASADTLAIDRAFRYAGLLHLYRRVLCNSSASSAVTGALTALLDALEQIQPGGAAEAGALFPLFTAGCETRDSHRRVSIMERIQSLEKNGMKQIQNARALMQRCWDEDIPWYTLAQGEFLG</sequence>
<dbReference type="GO" id="GO:0005634">
    <property type="term" value="C:nucleus"/>
    <property type="evidence" value="ECO:0007669"/>
    <property type="project" value="UniProtKB-SubCell"/>
</dbReference>
<dbReference type="InterPro" id="IPR001138">
    <property type="entry name" value="Zn2Cys6_DnaBD"/>
</dbReference>
<dbReference type="EMBL" id="DS027059">
    <property type="protein sequence ID" value="EAW08531.1"/>
    <property type="molecule type" value="Genomic_DNA"/>
</dbReference>
<dbReference type="eggNOG" id="ENOG502QW7R">
    <property type="taxonomic scope" value="Eukaryota"/>
</dbReference>
<feature type="region of interest" description="Disordered" evidence="6">
    <location>
        <begin position="125"/>
        <end position="152"/>
    </location>
</feature>
<evidence type="ECO:0000256" key="4">
    <source>
        <dbReference type="ARBA" id="ARBA00023163"/>
    </source>
</evidence>
<dbReference type="OrthoDB" id="5229455at2759"/>
<dbReference type="SMART" id="SM00066">
    <property type="entry name" value="GAL4"/>
    <property type="match status" value="1"/>
</dbReference>
<evidence type="ECO:0000313" key="9">
    <source>
        <dbReference type="Proteomes" id="UP000006701"/>
    </source>
</evidence>
<dbReference type="PANTHER" id="PTHR37534">
    <property type="entry name" value="TRANSCRIPTIONAL ACTIVATOR PROTEIN UGA3"/>
    <property type="match status" value="1"/>
</dbReference>